<dbReference type="Pfam" id="PF14541">
    <property type="entry name" value="TAXi_C"/>
    <property type="match status" value="1"/>
</dbReference>
<dbReference type="Pfam" id="PF14543">
    <property type="entry name" value="TAXi_N"/>
    <property type="match status" value="1"/>
</dbReference>
<evidence type="ECO:0000256" key="4">
    <source>
        <dbReference type="ARBA" id="ARBA00022801"/>
    </source>
</evidence>
<evidence type="ECO:0000313" key="8">
    <source>
        <dbReference type="EMBL" id="OVA15055.1"/>
    </source>
</evidence>
<dbReference type="InterPro" id="IPR032799">
    <property type="entry name" value="TAXi_C"/>
</dbReference>
<dbReference type="InterPro" id="IPR034161">
    <property type="entry name" value="Pepsin-like_plant"/>
</dbReference>
<dbReference type="InterPro" id="IPR051708">
    <property type="entry name" value="Plant_Aspart_Prot_A1"/>
</dbReference>
<evidence type="ECO:0000256" key="3">
    <source>
        <dbReference type="ARBA" id="ARBA00022750"/>
    </source>
</evidence>
<dbReference type="OrthoDB" id="1072226at2759"/>
<dbReference type="InterPro" id="IPR032861">
    <property type="entry name" value="TAXi_N"/>
</dbReference>
<name>A0A200QX77_MACCD</name>
<dbReference type="Gene3D" id="2.40.70.10">
    <property type="entry name" value="Acid Proteases"/>
    <property type="match status" value="2"/>
</dbReference>
<dbReference type="PROSITE" id="PS51767">
    <property type="entry name" value="PEPTIDASE_A1"/>
    <property type="match status" value="1"/>
</dbReference>
<evidence type="ECO:0000256" key="2">
    <source>
        <dbReference type="ARBA" id="ARBA00022670"/>
    </source>
</evidence>
<keyword evidence="2" id="KW-0645">Protease</keyword>
<feature type="chain" id="PRO_5013097790" evidence="6">
    <location>
        <begin position="28"/>
        <end position="443"/>
    </location>
</feature>
<gene>
    <name evidence="8" type="ORF">BVC80_949g72</name>
</gene>
<organism evidence="8 9">
    <name type="scientific">Macleaya cordata</name>
    <name type="common">Five-seeded plume-poppy</name>
    <name type="synonym">Bocconia cordata</name>
    <dbReference type="NCBI Taxonomy" id="56857"/>
    <lineage>
        <taxon>Eukaryota</taxon>
        <taxon>Viridiplantae</taxon>
        <taxon>Streptophyta</taxon>
        <taxon>Embryophyta</taxon>
        <taxon>Tracheophyta</taxon>
        <taxon>Spermatophyta</taxon>
        <taxon>Magnoliopsida</taxon>
        <taxon>Ranunculales</taxon>
        <taxon>Papaveraceae</taxon>
        <taxon>Papaveroideae</taxon>
        <taxon>Macleaya</taxon>
    </lineage>
</organism>
<evidence type="ECO:0000313" key="9">
    <source>
        <dbReference type="Proteomes" id="UP000195402"/>
    </source>
</evidence>
<sequence>MAETETAALTLFLLLTLFLVLINSVIAGPNGFSMKIFHRDSIESPLYPGNLTQGERIQRLVEQSKARTRYLGSMISGNNRTDGSIHPNIARFPVVFEGSFYIAMVGIDCVHCFHQDEPPFPYKSSSTYSYLPCDNHPLCERGKCLGPACTYNVSYASGSTSYGILAREKFTVNSDNGALETLNEVFFGCGLDQENFGLIGSGHEQQIPDYITGILGIGGGPMSFVRQLGALTQGKFEYCFQPWIHGTASNTFLRFGSDVRIRGGGQGVSTTPMFFSPKTPTLFYLDLQDISVANRRIGFEPGSFALRQSGRGGCFIDSGSPWSVLHTPKYTRVRDAVVQYFAGLGVQPMNVGKYGFDLCFLKPEGFDNYPKITFHFQGADLAVDEPEGGFFVTDHDFCLAILPWDKAFADAIIGAIQQINYRILYDINGGALSFAKEECHIGA</sequence>
<keyword evidence="4" id="KW-0378">Hydrolase</keyword>
<reference evidence="8 9" key="1">
    <citation type="journal article" date="2017" name="Mol. Plant">
        <title>The Genome of Medicinal Plant Macleaya cordata Provides New Insights into Benzylisoquinoline Alkaloids Metabolism.</title>
        <authorList>
            <person name="Liu X."/>
            <person name="Liu Y."/>
            <person name="Huang P."/>
            <person name="Ma Y."/>
            <person name="Qing Z."/>
            <person name="Tang Q."/>
            <person name="Cao H."/>
            <person name="Cheng P."/>
            <person name="Zheng Y."/>
            <person name="Yuan Z."/>
            <person name="Zhou Y."/>
            <person name="Liu J."/>
            <person name="Tang Z."/>
            <person name="Zhuo Y."/>
            <person name="Zhang Y."/>
            <person name="Yu L."/>
            <person name="Huang J."/>
            <person name="Yang P."/>
            <person name="Peng Q."/>
            <person name="Zhang J."/>
            <person name="Jiang W."/>
            <person name="Zhang Z."/>
            <person name="Lin K."/>
            <person name="Ro D.K."/>
            <person name="Chen X."/>
            <person name="Xiong X."/>
            <person name="Shang Y."/>
            <person name="Huang S."/>
            <person name="Zeng J."/>
        </authorList>
    </citation>
    <scope>NUCLEOTIDE SEQUENCE [LARGE SCALE GENOMIC DNA]</scope>
    <source>
        <strain evidence="9">cv. BLH2017</strain>
        <tissue evidence="8">Root</tissue>
    </source>
</reference>
<proteinExistence type="inferred from homology"/>
<feature type="signal peptide" evidence="6">
    <location>
        <begin position="1"/>
        <end position="27"/>
    </location>
</feature>
<dbReference type="PANTHER" id="PTHR47967:SF123">
    <property type="entry name" value="ASPARTIC PROTEINASE NEPENTHESIN-1-LIKE"/>
    <property type="match status" value="1"/>
</dbReference>
<dbReference type="STRING" id="56857.A0A200QX77"/>
<keyword evidence="9" id="KW-1185">Reference proteome</keyword>
<dbReference type="PANTHER" id="PTHR47967">
    <property type="entry name" value="OS07G0603500 PROTEIN-RELATED"/>
    <property type="match status" value="1"/>
</dbReference>
<feature type="domain" description="Peptidase A1" evidence="7">
    <location>
        <begin position="70"/>
        <end position="435"/>
    </location>
</feature>
<keyword evidence="3" id="KW-0064">Aspartyl protease</keyword>
<dbReference type="CDD" id="cd05476">
    <property type="entry name" value="pepsin_A_like_plant"/>
    <property type="match status" value="1"/>
</dbReference>
<protein>
    <submittedName>
        <fullName evidence="8">Peptidase A1</fullName>
    </submittedName>
</protein>
<dbReference type="InParanoid" id="A0A200QX77"/>
<dbReference type="OMA" id="FAKEECH"/>
<dbReference type="GO" id="GO:0004190">
    <property type="term" value="F:aspartic-type endopeptidase activity"/>
    <property type="evidence" value="ECO:0007669"/>
    <property type="project" value="UniProtKB-KW"/>
</dbReference>
<dbReference type="EMBL" id="MVGT01000924">
    <property type="protein sequence ID" value="OVA15055.1"/>
    <property type="molecule type" value="Genomic_DNA"/>
</dbReference>
<dbReference type="Proteomes" id="UP000195402">
    <property type="component" value="Unassembled WGS sequence"/>
</dbReference>
<accession>A0A200QX77</accession>
<dbReference type="GO" id="GO:0005576">
    <property type="term" value="C:extracellular region"/>
    <property type="evidence" value="ECO:0007669"/>
    <property type="project" value="TreeGrafter"/>
</dbReference>
<dbReference type="SUPFAM" id="SSF50630">
    <property type="entry name" value="Acid proteases"/>
    <property type="match status" value="1"/>
</dbReference>
<dbReference type="AlphaFoldDB" id="A0A200QX77"/>
<keyword evidence="5" id="KW-0325">Glycoprotein</keyword>
<dbReference type="GO" id="GO:0006508">
    <property type="term" value="P:proteolysis"/>
    <property type="evidence" value="ECO:0007669"/>
    <property type="project" value="UniProtKB-KW"/>
</dbReference>
<dbReference type="InterPro" id="IPR021109">
    <property type="entry name" value="Peptidase_aspartic_dom_sf"/>
</dbReference>
<dbReference type="InterPro" id="IPR033121">
    <property type="entry name" value="PEPTIDASE_A1"/>
</dbReference>
<evidence type="ECO:0000259" key="7">
    <source>
        <dbReference type="PROSITE" id="PS51767"/>
    </source>
</evidence>
<comment type="caution">
    <text evidence="8">The sequence shown here is derived from an EMBL/GenBank/DDBJ whole genome shotgun (WGS) entry which is preliminary data.</text>
</comment>
<evidence type="ECO:0000256" key="5">
    <source>
        <dbReference type="ARBA" id="ARBA00023180"/>
    </source>
</evidence>
<evidence type="ECO:0000256" key="6">
    <source>
        <dbReference type="SAM" id="SignalP"/>
    </source>
</evidence>
<keyword evidence="6" id="KW-0732">Signal</keyword>
<evidence type="ECO:0000256" key="1">
    <source>
        <dbReference type="ARBA" id="ARBA00007447"/>
    </source>
</evidence>
<comment type="similarity">
    <text evidence="1">Belongs to the peptidase A1 family.</text>
</comment>